<dbReference type="NCBIfam" id="TIGR02532">
    <property type="entry name" value="IV_pilin_GFxxxE"/>
    <property type="match status" value="1"/>
</dbReference>
<dbReference type="Proteomes" id="UP000228593">
    <property type="component" value="Unassembled WGS sequence"/>
</dbReference>
<proteinExistence type="predicted"/>
<evidence type="ECO:0000256" key="1">
    <source>
        <dbReference type="SAM" id="Phobius"/>
    </source>
</evidence>
<keyword evidence="1" id="KW-0812">Transmembrane</keyword>
<dbReference type="InterPro" id="IPR012902">
    <property type="entry name" value="N_methyl_site"/>
</dbReference>
<dbReference type="EMBL" id="PDOB01000016">
    <property type="protein sequence ID" value="PIL39581.1"/>
    <property type="molecule type" value="Genomic_DNA"/>
</dbReference>
<name>A0A2G8T0M2_9BURK</name>
<dbReference type="AlphaFoldDB" id="A0A2G8T0M2"/>
<gene>
    <name evidence="2" type="ORF">CR103_11720</name>
</gene>
<accession>A0A2G8T0M2</accession>
<dbReference type="OrthoDB" id="5296662at2"/>
<organism evidence="2 3">
    <name type="scientific">Massilia psychrophila</name>
    <dbReference type="NCBI Taxonomy" id="1603353"/>
    <lineage>
        <taxon>Bacteria</taxon>
        <taxon>Pseudomonadati</taxon>
        <taxon>Pseudomonadota</taxon>
        <taxon>Betaproteobacteria</taxon>
        <taxon>Burkholderiales</taxon>
        <taxon>Oxalobacteraceae</taxon>
        <taxon>Telluria group</taxon>
        <taxon>Massilia</taxon>
    </lineage>
</organism>
<dbReference type="GO" id="GO:0043683">
    <property type="term" value="P:type IV pilus assembly"/>
    <property type="evidence" value="ECO:0007669"/>
    <property type="project" value="InterPro"/>
</dbReference>
<dbReference type="RefSeq" id="WP_099916170.1">
    <property type="nucleotide sequence ID" value="NZ_BMHS01000009.1"/>
</dbReference>
<reference evidence="2 3" key="1">
    <citation type="submission" date="2017-10" db="EMBL/GenBank/DDBJ databases">
        <title>Massilia psychrophilum sp. nov., a novel purple-pigmented bacterium isolated from Tianshan glacier, Xinjiang Municipality, China.</title>
        <authorList>
            <person name="Wang H."/>
        </authorList>
    </citation>
    <scope>NUCLEOTIDE SEQUENCE [LARGE SCALE GENOMIC DNA]</scope>
    <source>
        <strain evidence="2 3">JCM 30813</strain>
    </source>
</reference>
<evidence type="ECO:0000313" key="3">
    <source>
        <dbReference type="Proteomes" id="UP000228593"/>
    </source>
</evidence>
<feature type="transmembrane region" description="Helical" evidence="1">
    <location>
        <begin position="20"/>
        <end position="41"/>
    </location>
</feature>
<evidence type="ECO:0000313" key="2">
    <source>
        <dbReference type="EMBL" id="PIL39581.1"/>
    </source>
</evidence>
<dbReference type="Pfam" id="PF16074">
    <property type="entry name" value="PilW"/>
    <property type="match status" value="1"/>
</dbReference>
<comment type="caution">
    <text evidence="2">The sequence shown here is derived from an EMBL/GenBank/DDBJ whole genome shotgun (WGS) entry which is preliminary data.</text>
</comment>
<evidence type="ECO:0008006" key="4">
    <source>
        <dbReference type="Google" id="ProtNLM"/>
    </source>
</evidence>
<keyword evidence="1" id="KW-1133">Transmembrane helix</keyword>
<keyword evidence="3" id="KW-1185">Reference proteome</keyword>
<protein>
    <recommendedName>
        <fullName evidence="4">Pilus assembly protein PilW</fullName>
    </recommendedName>
</protein>
<dbReference type="Pfam" id="PF07963">
    <property type="entry name" value="N_methyl"/>
    <property type="match status" value="1"/>
</dbReference>
<dbReference type="InterPro" id="IPR032092">
    <property type="entry name" value="PilW"/>
</dbReference>
<sequence length="345" mass="36683">MHIHRLRPRAWRTQRGFTLAELMISVTLGLMILAGMTTLFVNNTRAQGEIEKANRQVENGRFAVSLMTGDLRNAGFYGEFDPQAIDTPAALPDPCALTVAALKGALPLHVQGVDNVGTANVPGCIDDVRAGTDVLVVRHTRTCVVGEGNCEPASAGGPFFQASLCNNPNELDSGDVNDHYALALTTGGMTRHRRDCTQTAGSGTPAPTRVYETHIYFVANNGNPGDGIPTLKRAELGTVAGALGMTVVPLVEGIENLQIDYGIDTGSDGVPDVYGAAPETPGNWRNTVAVKLYLLARNHTPSQGYTDTKSYQLGANTVAAAGDHYKRHVFQAVVNLPNPAGRKLP</sequence>
<keyword evidence="1" id="KW-0472">Membrane</keyword>